<dbReference type="Pfam" id="PF00566">
    <property type="entry name" value="RabGAP-TBC"/>
    <property type="match status" value="1"/>
</dbReference>
<feature type="compositionally biased region" description="Low complexity" evidence="1">
    <location>
        <begin position="209"/>
        <end position="219"/>
    </location>
</feature>
<accession>A0A1D3CX51</accession>
<reference evidence="3 4" key="1">
    <citation type="journal article" date="2016" name="BMC Genomics">
        <title>Comparative genomics reveals Cyclospora cayetanensis possesses coccidia-like metabolism and invasion components but unique surface antigens.</title>
        <authorList>
            <person name="Liu S."/>
            <person name="Wang L."/>
            <person name="Zheng H."/>
            <person name="Xu Z."/>
            <person name="Roellig D.M."/>
            <person name="Li N."/>
            <person name="Frace M.A."/>
            <person name="Tang K."/>
            <person name="Arrowood M.J."/>
            <person name="Moss D.M."/>
            <person name="Zhang L."/>
            <person name="Feng Y."/>
            <person name="Xiao L."/>
        </authorList>
    </citation>
    <scope>NUCLEOTIDE SEQUENCE [LARGE SCALE GENOMIC DNA]</scope>
    <source>
        <strain evidence="3 4">CHN_HEN01</strain>
    </source>
</reference>
<proteinExistence type="predicted"/>
<organism evidence="3 4">
    <name type="scientific">Cyclospora cayetanensis</name>
    <dbReference type="NCBI Taxonomy" id="88456"/>
    <lineage>
        <taxon>Eukaryota</taxon>
        <taxon>Sar</taxon>
        <taxon>Alveolata</taxon>
        <taxon>Apicomplexa</taxon>
        <taxon>Conoidasida</taxon>
        <taxon>Coccidia</taxon>
        <taxon>Eucoccidiorida</taxon>
        <taxon>Eimeriorina</taxon>
        <taxon>Eimeriidae</taxon>
        <taxon>Cyclospora</taxon>
    </lineage>
</organism>
<dbReference type="Gene3D" id="1.10.472.80">
    <property type="entry name" value="Ypt/Rab-GAP domain of gyp1p, domain 3"/>
    <property type="match status" value="1"/>
</dbReference>
<dbReference type="EMBL" id="JROU02001635">
    <property type="protein sequence ID" value="OEH75780.1"/>
    <property type="molecule type" value="Genomic_DNA"/>
</dbReference>
<evidence type="ECO:0000313" key="3">
    <source>
        <dbReference type="EMBL" id="OEH75780.1"/>
    </source>
</evidence>
<name>A0A1D3CX51_9EIME</name>
<dbReference type="InParanoid" id="A0A1D3CX51"/>
<dbReference type="VEuPathDB" id="ToxoDB:cyc_08228"/>
<evidence type="ECO:0000313" key="4">
    <source>
        <dbReference type="Proteomes" id="UP000095192"/>
    </source>
</evidence>
<dbReference type="InterPro" id="IPR000195">
    <property type="entry name" value="Rab-GAP-TBC_dom"/>
</dbReference>
<comment type="caution">
    <text evidence="3">The sequence shown here is derived from an EMBL/GenBank/DDBJ whole genome shotgun (WGS) entry which is preliminary data.</text>
</comment>
<dbReference type="SUPFAM" id="SSF47923">
    <property type="entry name" value="Ypt/Rab-GAP domain of gyp1p"/>
    <property type="match status" value="1"/>
</dbReference>
<dbReference type="InterPro" id="IPR035969">
    <property type="entry name" value="Rab-GAP_TBC_sf"/>
</dbReference>
<protein>
    <submittedName>
        <fullName evidence="3">Sec7 domain-containing protein</fullName>
    </submittedName>
</protein>
<feature type="compositionally biased region" description="Polar residues" evidence="1">
    <location>
        <begin position="266"/>
        <end position="276"/>
    </location>
</feature>
<keyword evidence="4" id="KW-1185">Reference proteome</keyword>
<evidence type="ECO:0000259" key="2">
    <source>
        <dbReference type="Pfam" id="PF00566"/>
    </source>
</evidence>
<dbReference type="Proteomes" id="UP000095192">
    <property type="component" value="Unassembled WGS sequence"/>
</dbReference>
<feature type="domain" description="Rab-GAP TBC" evidence="2">
    <location>
        <begin position="664"/>
        <end position="766"/>
    </location>
</feature>
<feature type="region of interest" description="Disordered" evidence="1">
    <location>
        <begin position="374"/>
        <end position="394"/>
    </location>
</feature>
<sequence>MVVLAVAPSASANAACGVSVQASGLALLLQQCPGLAKAEWKEDAARVLRRNCSRRLELQHLRQGDLLGSTAVLFSEGLPPCLRPFLWPHCLLLACRSSSHCSSAASTFDFGEKTGRVCGTCAGSTHSNSTSSTSTPEHHLRSCRCAQGAEPTDASLEEPYCIFSREDFLLLQAAARLATEEPAAAPSPLRHPEAAVPAEEQHLSGLAVAAGSTASSHASTCPQHAATMPQRGGSELESSASRNNADRLLAGTIAPCSPSGERRGNRNSTPGSSPAKGSSLPENCKGLPCCPSQQHTLGKLGAADSTRESSRLSAHLAAATAPAALLSLDASVPEAVELPRGTPVAALKALPPDTRSEQQPREEHCRGCTVLRRRDASEQQSQQPSLLPPESPAHVSADCACFTPSHKDTNESRDRPRLRAAPCCSQGALPSAAPAAIAPAEEEAPRLGANLSPQAAGERSAIRKIIDAASATAGHPRAKASLRRLRRRLPLVYTQLQQLPQQYGSFVLPECSEAQLMALHSPRACDNALSGHLKAAARHSCPCCCFASCRYSPFAASGGAAASCGPSRHPESAPKLPHCSCCQEAVAAACSPPGAPAAAENEQAALLASAVCSSHSASSGALNNSIAAGLQAVMESLYLLLPDEAPRLCCVAEVMLQCGSLDSLARVATVMLYYLDAYQTFSFLVRLVRLPPFSGVLLFRPFARRSLREEVSCFQRLFAMALPALSAYCACISLRPTLVLLPLLASLFLCALPVHVAVRVWDGILLPSCNEAERILQETDNLTLRLYQARRSDAPAAQLMKAAHDHTLVLGILKYHERALLSSNLEACMTLLYTPPPPALFDSTRFFHIVESLDIAKLLKGRAAATPLSGPSN</sequence>
<feature type="region of interest" description="Disordered" evidence="1">
    <location>
        <begin position="209"/>
        <end position="280"/>
    </location>
</feature>
<evidence type="ECO:0000256" key="1">
    <source>
        <dbReference type="SAM" id="MobiDB-lite"/>
    </source>
</evidence>
<dbReference type="AlphaFoldDB" id="A0A1D3CX51"/>
<gene>
    <name evidence="3" type="ORF">cyc_08228</name>
</gene>